<gene>
    <name evidence="3" type="ORF">KHQ06_16145</name>
</gene>
<keyword evidence="2" id="KW-0732">Signal</keyword>
<proteinExistence type="predicted"/>
<evidence type="ECO:0000313" key="4">
    <source>
        <dbReference type="Proteomes" id="UP000683310"/>
    </source>
</evidence>
<sequence>MARGMPVGLGAVALITAAVGALAPAAFAADLAEGVFCSDHICRNDTDDIYRVQIRVKCSSPGSAYEMSVWVNSHSTEEMQVACNGRWEQGPMRLGAPSRNPDGTWSTPPMEREPGRYVPSSVTGIDYLSATVDNSSRRRPAPVPSGS</sequence>
<feature type="region of interest" description="Disordered" evidence="1">
    <location>
        <begin position="87"/>
        <end position="121"/>
    </location>
</feature>
<organism evidence="3 4">
    <name type="scientific">Nocardia tengchongensis</name>
    <dbReference type="NCBI Taxonomy" id="2055889"/>
    <lineage>
        <taxon>Bacteria</taxon>
        <taxon>Bacillati</taxon>
        <taxon>Actinomycetota</taxon>
        <taxon>Actinomycetes</taxon>
        <taxon>Mycobacteriales</taxon>
        <taxon>Nocardiaceae</taxon>
        <taxon>Nocardia</taxon>
    </lineage>
</organism>
<reference evidence="3 4" key="1">
    <citation type="submission" date="2021-04" db="EMBL/GenBank/DDBJ databases">
        <title>Nocardia tengchongensis.</title>
        <authorList>
            <person name="Zhuang k."/>
            <person name="Ran Y."/>
            <person name="Li W."/>
        </authorList>
    </citation>
    <scope>NUCLEOTIDE SEQUENCE [LARGE SCALE GENOMIC DNA]</scope>
    <source>
        <strain evidence="3 4">CFH S0057</strain>
    </source>
</reference>
<feature type="signal peptide" evidence="2">
    <location>
        <begin position="1"/>
        <end position="28"/>
    </location>
</feature>
<evidence type="ECO:0000256" key="2">
    <source>
        <dbReference type="SAM" id="SignalP"/>
    </source>
</evidence>
<accession>A0ABX8CXE7</accession>
<protein>
    <recommendedName>
        <fullName evidence="5">Secreted protein</fullName>
    </recommendedName>
</protein>
<feature type="chain" id="PRO_5046209014" description="Secreted protein" evidence="2">
    <location>
        <begin position="29"/>
        <end position="147"/>
    </location>
</feature>
<dbReference type="Proteomes" id="UP000683310">
    <property type="component" value="Chromosome"/>
</dbReference>
<dbReference type="GeneID" id="300994222"/>
<keyword evidence="4" id="KW-1185">Reference proteome</keyword>
<name>A0ABX8CXE7_9NOCA</name>
<evidence type="ECO:0000313" key="3">
    <source>
        <dbReference type="EMBL" id="QVI24164.1"/>
    </source>
</evidence>
<dbReference type="RefSeq" id="WP_213560227.1">
    <property type="nucleotide sequence ID" value="NZ_JBFAJM010000015.1"/>
</dbReference>
<evidence type="ECO:0008006" key="5">
    <source>
        <dbReference type="Google" id="ProtNLM"/>
    </source>
</evidence>
<evidence type="ECO:0000256" key="1">
    <source>
        <dbReference type="SAM" id="MobiDB-lite"/>
    </source>
</evidence>
<dbReference type="EMBL" id="CP074371">
    <property type="protein sequence ID" value="QVI24164.1"/>
    <property type="molecule type" value="Genomic_DNA"/>
</dbReference>